<proteinExistence type="predicted"/>
<feature type="domain" description="Ketosynthase family 3 (KS3)" evidence="9">
    <location>
        <begin position="393"/>
        <end position="807"/>
    </location>
</feature>
<keyword evidence="2" id="KW-0597">Phosphoprotein</keyword>
<dbReference type="Gene3D" id="3.30.70.3290">
    <property type="match status" value="1"/>
</dbReference>
<dbReference type="InterPro" id="IPR042104">
    <property type="entry name" value="PKS_dehydratase_sf"/>
</dbReference>
<gene>
    <name evidence="11" type="ORF">VSDG_05256</name>
</gene>
<keyword evidence="1" id="KW-0596">Phosphopantetheine</keyword>
<feature type="active site" description="Proton donor; for dehydratase activity" evidence="6">
    <location>
        <position position="1512"/>
    </location>
</feature>
<feature type="region of interest" description="Disordered" evidence="7">
    <location>
        <begin position="1750"/>
        <end position="1804"/>
    </location>
</feature>
<dbReference type="SMART" id="SM00827">
    <property type="entry name" value="PKS_AT"/>
    <property type="match status" value="1"/>
</dbReference>
<feature type="active site" description="Proton acceptor; for dehydratase activity" evidence="6">
    <location>
        <position position="1323"/>
    </location>
</feature>
<sequence length="2607" mass="285203">MSDQESLGRKVLVFGPQVLSFNQEWFDKLRADVAKSFISDWVPQVIAELPEHFSSLCDAFPKLRVVEGTRWLQGLQQGLESGSFEDITTGGGSLRHVPNIVLTPLCVLLQLAAYTSYLKSSLAQTVESRDLGAHTLHPLRDTETAGFCTGILAALAVSLSTNDTELQEYGGTVIRLAMLIGAMVDAQDAEVGDSTSLSALWRTSSGLQDLEVILQGHEDAYMSVHYDENRATVTVSKRTLAEFVEKTTAAGITTVEIGLSGRFHSECHREAMAPLSRFCDANQAFRLPSASRLLLSCRKDAAGTEGQHIITGNLSDVALAAMLVEPSQWWQTFRSFCSVNRGAVTIVTLGSERCTPPTLVQSLPPGCQLIHFADVALPQDTPLSSPTPPPGSENDIAVIGMACRVAGADDLDEFWEVVRHGKSQHTEVPKSRFGFDTSFRALDPQKKWYGNFIQNHDAWDHKFFKKTPREGASMDPQQRLLLQVAYQAVEQSGYFQSQSSSTDVGCYIGTCAVDYENNIACQEPNAFSSTGTLRGFIAGRISHYFGWTGPGLTIDTACSSAAVAVHQACRAILSGECHTALAGGVNMMTQPLAYQNLAAASFLSQTGQCKPFCTHADGYCRGEGIAAVFLKKRSAAIADGDQILGVIAGTAVQQNQNCTPIFVPNSPSLATLFDKVLSQAHLNAQQVSYVEAHGTGTGVGDPAEYESISQVFAPVKRAKALQLGSVKGLVGHTESTSGLVSLVKVLLMMHENTIPPQASFRQINPHIKANESVEISTTLNPWDDTFKAALINNYGASGSNASIVVTQSPLYHSGAAMQTPVKTGVKFPFWLTAFDDKSLRAYAHKLNMYLEARSIDRIETVSFNVFRQSNRKLNRAVLFSCSTVQELQQKLSAPDLQTIETPQPRPVVLCFGGQVSTFVGLDRAIVDNTTMFRSHLNHCDAICTDLGLGSIYPDIFQRSPINDTVKLQLCLFSLQYACAKSWIDCGIKPVGLVGHSFGELTALCIAEVLDLQDTVKMVAGRARIVRDDWGPEKGAMMAVEAEIELVKKLVASTAAGPHPVTIACYNGPRSFTLAGTTEAIEQAAKTIATDVASGLIRVKKLKVTNAFHSALVEDLRPMLEHMAQDLTFRAPVIPIEFAREVNLKGPLSPRFVADHMRDPVYFHQAVQRLSAKHPSCVWLEAGSNSTVTNMASRVFTVGGHSSPASPSPQLFLGVNITTDESTTNLTSTTLNLWKSGINTHFWQHHPSQTSHHPLMLLPPYQFEMSRHWIELKAPLRAPAPMSSKSQATQGLWSFEGYQDTKQTSARFRINTDSSQYNDMVGSHMIAQTAPICPATLEVDMAIDALMSLHEEFKEGHLQPQILDVENHAPVCLDSSRNLWLDLIATDVSCSPCRQWSWKFVSDKAEKASSSTVHVSGQILFCPVQDPRLQAEFSRYERLVNHARCLDVLGGNEAGDDIIQGKNIYKAFDEVVHYGERYQGLQRLVGRQASSESAGRVLKKYAGDTWLDAHLSDCFSQVGGIWVNCMTDKSPNDMYIANGFEKWIRSPKLRKGDSRPDEWHVLACHEKRDTNFITDIFVFDPSNGALVEVILGINYARVSKNSMSKLLQRLTLDDSMGQMMDKTGYESPKTRGHTPMANQDATHAGHSNGHNIGATLVVEAQEHKQPNGLQASVTPRIRLILCELSGLEPDDVNDNAELADLGIDSLMGMELAREIEIAFGCALPTEVLLEVRDFPGLVHCVQQVLGLDDSADESHDMASENSTATSSDDAVPMSSTKTSAPQSPSEPTFLTNGNQKRNSSAHHVYDTNGLKNDSNTLELPSSMVLEAFAECKLLTDHFIEDHGCSHYLETVMPLQTQLCIALTIEAFQKLGCDLRAAKPGQTLERISHVPMLSRLVNYLYKMLEEEAGIIAQDDGRTTRTGVPISEASSFELLQSLLREFPEHQYPHKLTHFAGSRLAEVLSGESDGVKVIFGSQEGRELASGLYADSPLNRLSYTQMRDFVTKLVARLPAGSGPLKILELGAGTGGTTKWIAPLLVDLGIPVEYTFSDLAPSFVAAARKTLGKEYQFMKFRTVDFETTPPEDLVGSQHMVLASNAVHATHSLTRSLDNIRKTLRQDGFVMILEMTRTLYWVDMIFGLLEGWWLFDDGREHAIANESRWEKDLYSVGFGHVDWTDGKRPEVTIQRVLLALQGNGSNSKVNSAETAARQAMIDAYVDKYTAGFTGPVHAPTRAAPRDGLCVLVTGGTGSLGSHIVAWLLQQAQVKTVVCLNRRGAMDAVARQLQALESRGIRSAEVSKLKVFETDATKPQLGLDKEKYNMLAATVTHMIHNAWPMSGTRALKGFEAQFKTMRNLLDLSSAAASTQSAPIGFQFVSSIAAVGHQPLVTGSALVAEDRMDTAAAVLPNGYGEAKWACERMIDETLHKHPLHFRAMAVRLGQVAGSRTSGFWNDTEHLTLMMQSSQTLGVFPALEGTLSWTPVNDVAGALSELLLQHDSAPWPIYHIDNPVRQQWSETAALLADGVGAEVVDFAEWVRLVRSYPGAVEGENPAAKLVDFFEKDFQRMSCGGLLLDTSRACEHSETLRAVGPVGPDVVRRYIDAWKTAGILKY</sequence>
<evidence type="ECO:0000256" key="7">
    <source>
        <dbReference type="SAM" id="MobiDB-lite"/>
    </source>
</evidence>
<organism evidence="11 12">
    <name type="scientific">Cytospora chrysosperma</name>
    <name type="common">Cytospora canker fungus</name>
    <name type="synonym">Sphaeria chrysosperma</name>
    <dbReference type="NCBI Taxonomy" id="252740"/>
    <lineage>
        <taxon>Eukaryota</taxon>
        <taxon>Fungi</taxon>
        <taxon>Dikarya</taxon>
        <taxon>Ascomycota</taxon>
        <taxon>Pezizomycotina</taxon>
        <taxon>Sordariomycetes</taxon>
        <taxon>Sordariomycetidae</taxon>
        <taxon>Diaporthales</taxon>
        <taxon>Cytosporaceae</taxon>
        <taxon>Cytospora</taxon>
    </lineage>
</organism>
<dbReference type="InterPro" id="IPR032088">
    <property type="entry name" value="SAT"/>
</dbReference>
<dbReference type="PROSITE" id="PS52004">
    <property type="entry name" value="KS3_2"/>
    <property type="match status" value="1"/>
</dbReference>
<dbReference type="SMART" id="SM00823">
    <property type="entry name" value="PKS_PP"/>
    <property type="match status" value="1"/>
</dbReference>
<dbReference type="SUPFAM" id="SSF51735">
    <property type="entry name" value="NAD(P)-binding Rossmann-fold domains"/>
    <property type="match status" value="1"/>
</dbReference>
<dbReference type="InterPro" id="IPR036291">
    <property type="entry name" value="NAD(P)-bd_dom_sf"/>
</dbReference>
<dbReference type="InterPro" id="IPR020806">
    <property type="entry name" value="PKS_PP-bd"/>
</dbReference>
<feature type="domain" description="PKS/mFAS DH" evidence="10">
    <location>
        <begin position="1288"/>
        <end position="1603"/>
    </location>
</feature>
<feature type="compositionally biased region" description="Polar residues" evidence="7">
    <location>
        <begin position="1758"/>
        <end position="1797"/>
    </location>
</feature>
<dbReference type="Gene3D" id="3.40.50.150">
    <property type="entry name" value="Vaccinia Virus protein VP39"/>
    <property type="match status" value="1"/>
</dbReference>
<dbReference type="STRING" id="252740.A0A423VX20"/>
<evidence type="ECO:0000259" key="8">
    <source>
        <dbReference type="PROSITE" id="PS50075"/>
    </source>
</evidence>
<evidence type="ECO:0000256" key="6">
    <source>
        <dbReference type="PROSITE-ProRule" id="PRU01363"/>
    </source>
</evidence>
<dbReference type="PROSITE" id="PS50075">
    <property type="entry name" value="CARRIER"/>
    <property type="match status" value="1"/>
</dbReference>
<dbReference type="Pfam" id="PF08242">
    <property type="entry name" value="Methyltransf_12"/>
    <property type="match status" value="1"/>
</dbReference>
<dbReference type="Pfam" id="PF07993">
    <property type="entry name" value="NAD_binding_4"/>
    <property type="match status" value="1"/>
</dbReference>
<dbReference type="PANTHER" id="PTHR45681">
    <property type="entry name" value="POLYKETIDE SYNTHASE 44-RELATED"/>
    <property type="match status" value="1"/>
</dbReference>
<keyword evidence="12" id="KW-1185">Reference proteome</keyword>
<evidence type="ECO:0000256" key="5">
    <source>
        <dbReference type="ARBA" id="ARBA00023315"/>
    </source>
</evidence>
<dbReference type="InterPro" id="IPR013217">
    <property type="entry name" value="Methyltransf_12"/>
</dbReference>
<evidence type="ECO:0000256" key="3">
    <source>
        <dbReference type="ARBA" id="ARBA00022679"/>
    </source>
</evidence>
<evidence type="ECO:0000256" key="4">
    <source>
        <dbReference type="ARBA" id="ARBA00023268"/>
    </source>
</evidence>
<dbReference type="GO" id="GO:0016746">
    <property type="term" value="F:acyltransferase activity"/>
    <property type="evidence" value="ECO:0007669"/>
    <property type="project" value="UniProtKB-KW"/>
</dbReference>
<dbReference type="Pfam" id="PF00698">
    <property type="entry name" value="Acyl_transf_1"/>
    <property type="match status" value="1"/>
</dbReference>
<dbReference type="SUPFAM" id="SSF47336">
    <property type="entry name" value="ACP-like"/>
    <property type="match status" value="1"/>
</dbReference>
<dbReference type="Pfam" id="PF00550">
    <property type="entry name" value="PP-binding"/>
    <property type="match status" value="1"/>
</dbReference>
<dbReference type="InterPro" id="IPR016036">
    <property type="entry name" value="Malonyl_transacylase_ACP-bd"/>
</dbReference>
<dbReference type="CDD" id="cd00833">
    <property type="entry name" value="PKS"/>
    <property type="match status" value="1"/>
</dbReference>
<dbReference type="Gene3D" id="3.40.47.10">
    <property type="match status" value="1"/>
</dbReference>
<dbReference type="Gene3D" id="3.40.366.10">
    <property type="entry name" value="Malonyl-Coenzyme A Acyl Carrier Protein, domain 2"/>
    <property type="match status" value="2"/>
</dbReference>
<dbReference type="Pfam" id="PF16073">
    <property type="entry name" value="SAT"/>
    <property type="match status" value="1"/>
</dbReference>
<comment type="caution">
    <text evidence="11">The sequence shown here is derived from an EMBL/GenBank/DDBJ whole genome shotgun (WGS) entry which is preliminary data.</text>
</comment>
<dbReference type="InterPro" id="IPR014031">
    <property type="entry name" value="Ketoacyl_synth_C"/>
</dbReference>
<dbReference type="InterPro" id="IPR014030">
    <property type="entry name" value="Ketoacyl_synth_N"/>
</dbReference>
<dbReference type="OrthoDB" id="329835at2759"/>
<dbReference type="InterPro" id="IPR036736">
    <property type="entry name" value="ACP-like_sf"/>
</dbReference>
<evidence type="ECO:0000313" key="12">
    <source>
        <dbReference type="Proteomes" id="UP000284375"/>
    </source>
</evidence>
<dbReference type="PANTHER" id="PTHR45681:SF6">
    <property type="entry name" value="POLYKETIDE SYNTHASE 37"/>
    <property type="match status" value="1"/>
</dbReference>
<dbReference type="InterPro" id="IPR029063">
    <property type="entry name" value="SAM-dependent_MTases_sf"/>
</dbReference>
<dbReference type="InterPro" id="IPR016035">
    <property type="entry name" value="Acyl_Trfase/lysoPLipase"/>
</dbReference>
<evidence type="ECO:0000259" key="9">
    <source>
        <dbReference type="PROSITE" id="PS52004"/>
    </source>
</evidence>
<feature type="domain" description="Carrier" evidence="8">
    <location>
        <begin position="1670"/>
        <end position="1744"/>
    </location>
</feature>
<dbReference type="InterPro" id="IPR013120">
    <property type="entry name" value="FAR_NAD-bd"/>
</dbReference>
<dbReference type="SUPFAM" id="SSF53901">
    <property type="entry name" value="Thiolase-like"/>
    <property type="match status" value="1"/>
</dbReference>
<dbReference type="Proteomes" id="UP000284375">
    <property type="component" value="Unassembled WGS sequence"/>
</dbReference>
<dbReference type="PROSITE" id="PS52019">
    <property type="entry name" value="PKS_MFAS_DH"/>
    <property type="match status" value="1"/>
</dbReference>
<dbReference type="InterPro" id="IPR020841">
    <property type="entry name" value="PKS_Beta-ketoAc_synthase_dom"/>
</dbReference>
<feature type="region of interest" description="C-terminal hotdog fold" evidence="6">
    <location>
        <begin position="1455"/>
        <end position="1603"/>
    </location>
</feature>
<dbReference type="PROSITE" id="PS00012">
    <property type="entry name" value="PHOSPHOPANTETHEINE"/>
    <property type="match status" value="1"/>
</dbReference>
<dbReference type="InterPro" id="IPR001227">
    <property type="entry name" value="Ac_transferase_dom_sf"/>
</dbReference>
<dbReference type="SMART" id="SM00825">
    <property type="entry name" value="PKS_KS"/>
    <property type="match status" value="1"/>
</dbReference>
<dbReference type="GO" id="GO:0044550">
    <property type="term" value="P:secondary metabolite biosynthetic process"/>
    <property type="evidence" value="ECO:0007669"/>
    <property type="project" value="UniProtKB-ARBA"/>
</dbReference>
<evidence type="ECO:0000256" key="1">
    <source>
        <dbReference type="ARBA" id="ARBA00022450"/>
    </source>
</evidence>
<name>A0A423VX20_CYTCH</name>
<accession>A0A423VX20</accession>
<dbReference type="Gene3D" id="3.10.129.110">
    <property type="entry name" value="Polyketide synthase dehydratase"/>
    <property type="match status" value="1"/>
</dbReference>
<evidence type="ECO:0000256" key="2">
    <source>
        <dbReference type="ARBA" id="ARBA00022553"/>
    </source>
</evidence>
<dbReference type="EMBL" id="LJZO01000023">
    <property type="protein sequence ID" value="ROV95632.1"/>
    <property type="molecule type" value="Genomic_DNA"/>
</dbReference>
<dbReference type="InterPro" id="IPR041068">
    <property type="entry name" value="HTH_51"/>
</dbReference>
<dbReference type="Gene3D" id="3.40.50.720">
    <property type="entry name" value="NAD(P)-binding Rossmann-like Domain"/>
    <property type="match status" value="1"/>
</dbReference>
<dbReference type="Gene3D" id="1.10.1200.10">
    <property type="entry name" value="ACP-like"/>
    <property type="match status" value="1"/>
</dbReference>
<reference evidence="11 12" key="1">
    <citation type="submission" date="2015-09" db="EMBL/GenBank/DDBJ databases">
        <title>Host preference determinants of Valsa canker pathogens revealed by comparative genomics.</title>
        <authorList>
            <person name="Yin Z."/>
            <person name="Huang L."/>
        </authorList>
    </citation>
    <scope>NUCLEOTIDE SEQUENCE [LARGE SCALE GENOMIC DNA]</scope>
    <source>
        <strain evidence="11 12">YSFL</strain>
    </source>
</reference>
<keyword evidence="3" id="KW-0808">Transferase</keyword>
<protein>
    <submittedName>
        <fullName evidence="11">Uncharacterized protein</fullName>
    </submittedName>
</protein>
<dbReference type="InterPro" id="IPR014043">
    <property type="entry name" value="Acyl_transferase_dom"/>
</dbReference>
<feature type="region of interest" description="N-terminal hotdog fold" evidence="6">
    <location>
        <begin position="1288"/>
        <end position="1425"/>
    </location>
</feature>
<dbReference type="Pfam" id="PF18558">
    <property type="entry name" value="HTH_51"/>
    <property type="match status" value="1"/>
</dbReference>
<dbReference type="Pfam" id="PF02801">
    <property type="entry name" value="Ketoacyl-synt_C"/>
    <property type="match status" value="1"/>
</dbReference>
<dbReference type="InterPro" id="IPR006162">
    <property type="entry name" value="Ppantetheine_attach_site"/>
</dbReference>
<dbReference type="Pfam" id="PF00109">
    <property type="entry name" value="ketoacyl-synt"/>
    <property type="match status" value="1"/>
</dbReference>
<keyword evidence="4" id="KW-0511">Multifunctional enzyme</keyword>
<dbReference type="InterPro" id="IPR050444">
    <property type="entry name" value="Polyketide_Synthase"/>
</dbReference>
<keyword evidence="5" id="KW-0012">Acyltransferase</keyword>
<dbReference type="SUPFAM" id="SSF53335">
    <property type="entry name" value="S-adenosyl-L-methionine-dependent methyltransferases"/>
    <property type="match status" value="1"/>
</dbReference>
<dbReference type="CDD" id="cd02440">
    <property type="entry name" value="AdoMet_MTases"/>
    <property type="match status" value="1"/>
</dbReference>
<dbReference type="InterPro" id="IPR049900">
    <property type="entry name" value="PKS_mFAS_DH"/>
</dbReference>
<dbReference type="SUPFAM" id="SSF55048">
    <property type="entry name" value="Probable ACP-binding domain of malonyl-CoA ACP transacylase"/>
    <property type="match status" value="1"/>
</dbReference>
<dbReference type="InterPro" id="IPR016039">
    <property type="entry name" value="Thiolase-like"/>
</dbReference>
<dbReference type="InterPro" id="IPR009081">
    <property type="entry name" value="PP-bd_ACP"/>
</dbReference>
<dbReference type="SUPFAM" id="SSF52151">
    <property type="entry name" value="FabD/lysophospholipase-like"/>
    <property type="match status" value="1"/>
</dbReference>
<evidence type="ECO:0000313" key="11">
    <source>
        <dbReference type="EMBL" id="ROV95632.1"/>
    </source>
</evidence>
<dbReference type="GO" id="GO:0031177">
    <property type="term" value="F:phosphopantetheine binding"/>
    <property type="evidence" value="ECO:0007669"/>
    <property type="project" value="InterPro"/>
</dbReference>
<evidence type="ECO:0000259" key="10">
    <source>
        <dbReference type="PROSITE" id="PS52019"/>
    </source>
</evidence>